<name>A0ABW4YNQ9_9BACL</name>
<dbReference type="CDD" id="cd00077">
    <property type="entry name" value="HDc"/>
    <property type="match status" value="1"/>
</dbReference>
<proteinExistence type="predicted"/>
<dbReference type="Proteomes" id="UP001597362">
    <property type="component" value="Unassembled WGS sequence"/>
</dbReference>
<protein>
    <submittedName>
        <fullName evidence="2">HD-GYP domain-containing protein</fullName>
        <ecNumber evidence="2">3.1.4.-</ecNumber>
    </submittedName>
</protein>
<feature type="domain" description="HD-GYP" evidence="1">
    <location>
        <begin position="114"/>
        <end position="309"/>
    </location>
</feature>
<comment type="caution">
    <text evidence="2">The sequence shown here is derived from an EMBL/GenBank/DDBJ whole genome shotgun (WGS) entry which is preliminary data.</text>
</comment>
<dbReference type="SUPFAM" id="SSF109604">
    <property type="entry name" value="HD-domain/PDEase-like"/>
    <property type="match status" value="1"/>
</dbReference>
<dbReference type="PANTHER" id="PTHR43155:SF2">
    <property type="entry name" value="CYCLIC DI-GMP PHOSPHODIESTERASE PA4108"/>
    <property type="match status" value="1"/>
</dbReference>
<dbReference type="InterPro" id="IPR006675">
    <property type="entry name" value="HDIG_dom"/>
</dbReference>
<organism evidence="2 3">
    <name type="scientific">Paenibacillus yanchengensis</name>
    <dbReference type="NCBI Taxonomy" id="2035833"/>
    <lineage>
        <taxon>Bacteria</taxon>
        <taxon>Bacillati</taxon>
        <taxon>Bacillota</taxon>
        <taxon>Bacilli</taxon>
        <taxon>Bacillales</taxon>
        <taxon>Paenibacillaceae</taxon>
        <taxon>Paenibacillus</taxon>
    </lineage>
</organism>
<sequence>MKVHTIDLIDGDRLEEDVFNHYGLHVLSKGTVLNSREISKLLQHQIEYVDIEQRKHVMLESRTLESTATPKWLPSVKPIYDQTISTIENCFIQAAKDGTVDDEVVTAAIEPLFEHLQLERDVVSMLLLLNNADNYTYQHSVHVGMLTYYLANWLGYSQDEANTIGKAGFLHDIGKAKVDNDILNSPNKLTNDEFEEIKQHTIHGYQIIKKSLDDATLALGALQHHERVNGSGYPYGLTGEHIHPIAKIISVADIYSAMISTRVYQKERDLLFVLRELYRLSFDELDPTTTHTFIKHMIPNFIGKQVKLNNDELGIIIMTHPNEFFRPLVQVDNQFIDLTTEREYEIVHVYL</sequence>
<gene>
    <name evidence="2" type="ORF">ACFSJH_15445</name>
</gene>
<dbReference type="RefSeq" id="WP_377773989.1">
    <property type="nucleotide sequence ID" value="NZ_JBHUHO010000034.1"/>
</dbReference>
<dbReference type="Pfam" id="PF13487">
    <property type="entry name" value="HD_5"/>
    <property type="match status" value="1"/>
</dbReference>
<dbReference type="Gene3D" id="1.10.3210.10">
    <property type="entry name" value="Hypothetical protein af1432"/>
    <property type="match status" value="1"/>
</dbReference>
<evidence type="ECO:0000259" key="1">
    <source>
        <dbReference type="PROSITE" id="PS51832"/>
    </source>
</evidence>
<accession>A0ABW4YNQ9</accession>
<reference evidence="3" key="1">
    <citation type="journal article" date="2019" name="Int. J. Syst. Evol. Microbiol.">
        <title>The Global Catalogue of Microorganisms (GCM) 10K type strain sequencing project: providing services to taxonomists for standard genome sequencing and annotation.</title>
        <authorList>
            <consortium name="The Broad Institute Genomics Platform"/>
            <consortium name="The Broad Institute Genome Sequencing Center for Infectious Disease"/>
            <person name="Wu L."/>
            <person name="Ma J."/>
        </authorList>
    </citation>
    <scope>NUCLEOTIDE SEQUENCE [LARGE SCALE GENOMIC DNA]</scope>
    <source>
        <strain evidence="3">GH52</strain>
    </source>
</reference>
<dbReference type="PANTHER" id="PTHR43155">
    <property type="entry name" value="CYCLIC DI-GMP PHOSPHODIESTERASE PA4108-RELATED"/>
    <property type="match status" value="1"/>
</dbReference>
<dbReference type="EMBL" id="JBHUHO010000034">
    <property type="protein sequence ID" value="MFD2117124.1"/>
    <property type="molecule type" value="Genomic_DNA"/>
</dbReference>
<dbReference type="InterPro" id="IPR003607">
    <property type="entry name" value="HD/PDEase_dom"/>
</dbReference>
<keyword evidence="2" id="KW-0378">Hydrolase</keyword>
<evidence type="ECO:0000313" key="2">
    <source>
        <dbReference type="EMBL" id="MFD2117124.1"/>
    </source>
</evidence>
<keyword evidence="3" id="KW-1185">Reference proteome</keyword>
<dbReference type="SMART" id="SM00471">
    <property type="entry name" value="HDc"/>
    <property type="match status" value="1"/>
</dbReference>
<dbReference type="PROSITE" id="PS51832">
    <property type="entry name" value="HD_GYP"/>
    <property type="match status" value="1"/>
</dbReference>
<dbReference type="GO" id="GO:0016787">
    <property type="term" value="F:hydrolase activity"/>
    <property type="evidence" value="ECO:0007669"/>
    <property type="project" value="UniProtKB-KW"/>
</dbReference>
<dbReference type="EC" id="3.1.4.-" evidence="2"/>
<dbReference type="NCBIfam" id="TIGR00277">
    <property type="entry name" value="HDIG"/>
    <property type="match status" value="1"/>
</dbReference>
<evidence type="ECO:0000313" key="3">
    <source>
        <dbReference type="Proteomes" id="UP001597362"/>
    </source>
</evidence>
<dbReference type="InterPro" id="IPR037522">
    <property type="entry name" value="HD_GYP_dom"/>
</dbReference>